<gene>
    <name evidence="1" type="ORF">B5766_10325</name>
</gene>
<dbReference type="AlphaFoldDB" id="A0A2A6FPA5"/>
<proteinExistence type="predicted"/>
<evidence type="ECO:0000313" key="2">
    <source>
        <dbReference type="Proteomes" id="UP000219994"/>
    </source>
</evidence>
<dbReference type="EMBL" id="NAEP01000050">
    <property type="protein sequence ID" value="PDQ34579.1"/>
    <property type="molecule type" value="Genomic_DNA"/>
</dbReference>
<evidence type="ECO:0008006" key="3">
    <source>
        <dbReference type="Google" id="ProtNLM"/>
    </source>
</evidence>
<sequence length="109" mass="11898">MRRELGDRRVSGRSIAAAMGRSEKYVRTRLNDQAEFMIGDLEAFCVALGLKASEVVERAERMTYRFVGAAGRSLEKENAVGGGLRTTVRPVVAQREADAARGGLMDHLG</sequence>
<dbReference type="Proteomes" id="UP000219994">
    <property type="component" value="Unassembled WGS sequence"/>
</dbReference>
<evidence type="ECO:0000313" key="1">
    <source>
        <dbReference type="EMBL" id="PDQ34579.1"/>
    </source>
</evidence>
<protein>
    <recommendedName>
        <fullName evidence="3">HTH cro/C1-type domain-containing protein</fullName>
    </recommendedName>
</protein>
<accession>A0A2A6FPA5</accession>
<name>A0A2A6FPA5_9MICO</name>
<organism evidence="1 2">
    <name type="scientific">Candidatus Lumbricidiphila eiseniae</name>
    <dbReference type="NCBI Taxonomy" id="1969409"/>
    <lineage>
        <taxon>Bacteria</taxon>
        <taxon>Bacillati</taxon>
        <taxon>Actinomycetota</taxon>
        <taxon>Actinomycetes</taxon>
        <taxon>Micrococcales</taxon>
        <taxon>Microbacteriaceae</taxon>
        <taxon>Candidatus Lumbricidiphila</taxon>
    </lineage>
</organism>
<reference evidence="2" key="1">
    <citation type="submission" date="2017-03" db="EMBL/GenBank/DDBJ databases">
        <authorList>
            <person name="Lund M.B."/>
        </authorList>
    </citation>
    <scope>NUCLEOTIDE SEQUENCE [LARGE SCALE GENOMIC DNA]</scope>
</reference>
<comment type="caution">
    <text evidence="1">The sequence shown here is derived from an EMBL/GenBank/DDBJ whole genome shotgun (WGS) entry which is preliminary data.</text>
</comment>